<name>A0A1S8NBZ9_CLOSA</name>
<sequence length="245" mass="27814">MSRLEKYVCALYICIAIVLGGFAAYFKVTWIDVNSNTLMASKQDGSSSSNYYKKHGQVINTSTNLCIRQEPNSESNIGDYLHNGMTFDILDKSDNWYKIKYENVTGYVNSEYVEEYDEEPPHPIYSDIQDNPIFKNTLKVPKPIKVELTAYCNCNICSEAWGSETAMQTHTRVGVIAAPKEIPLKSKIYIPELKDYKDDCIFDVEDRGGAVVLKDDGTYIIDVWLPSHDQVIAFGRKKATVYLIQ</sequence>
<dbReference type="InterPro" id="IPR036028">
    <property type="entry name" value="SH3-like_dom_sf"/>
</dbReference>
<dbReference type="SMART" id="SM00287">
    <property type="entry name" value="SH3b"/>
    <property type="match status" value="1"/>
</dbReference>
<dbReference type="InterPro" id="IPR003646">
    <property type="entry name" value="SH3-like_bac-type"/>
</dbReference>
<accession>A0A1S8NBZ9</accession>
<keyword evidence="1" id="KW-0812">Transmembrane</keyword>
<dbReference type="SUPFAM" id="SSF50044">
    <property type="entry name" value="SH3-domain"/>
    <property type="match status" value="1"/>
</dbReference>
<dbReference type="Pfam" id="PF08239">
    <property type="entry name" value="SH3_3"/>
    <property type="match status" value="1"/>
</dbReference>
<comment type="caution">
    <text evidence="3">The sequence shown here is derived from an EMBL/GenBank/DDBJ whole genome shotgun (WGS) entry which is preliminary data.</text>
</comment>
<keyword evidence="1" id="KW-0472">Membrane</keyword>
<dbReference type="InterPro" id="IPR059180">
    <property type="entry name" value="3D_YorM"/>
</dbReference>
<evidence type="ECO:0000256" key="1">
    <source>
        <dbReference type="SAM" id="Phobius"/>
    </source>
</evidence>
<dbReference type="PANTHER" id="PTHR34408">
    <property type="entry name" value="FAMILY PROTEIN, PUTATIVE-RELATED"/>
    <property type="match status" value="1"/>
</dbReference>
<evidence type="ECO:0000313" key="4">
    <source>
        <dbReference type="Proteomes" id="UP000191154"/>
    </source>
</evidence>
<dbReference type="Gene3D" id="2.30.30.40">
    <property type="entry name" value="SH3 Domains"/>
    <property type="match status" value="1"/>
</dbReference>
<dbReference type="CDD" id="cd14667">
    <property type="entry name" value="3D_containing_proteins"/>
    <property type="match status" value="1"/>
</dbReference>
<dbReference type="AlphaFoldDB" id="A0A1S8NBZ9"/>
<dbReference type="EMBL" id="LZYZ01000003">
    <property type="protein sequence ID" value="OOM13801.1"/>
    <property type="molecule type" value="Genomic_DNA"/>
</dbReference>
<gene>
    <name evidence="3" type="ORF">CLOSAC_18870</name>
</gene>
<dbReference type="STRING" id="169679.CSACC_15140"/>
<feature type="domain" description="SH3b" evidence="2">
    <location>
        <begin position="53"/>
        <end position="117"/>
    </location>
</feature>
<dbReference type="PANTHER" id="PTHR34408:SF1">
    <property type="entry name" value="GLYCOSYL HYDROLASE FAMILY 19 DOMAIN-CONTAINING PROTEIN HI_1415"/>
    <property type="match status" value="1"/>
</dbReference>
<dbReference type="InterPro" id="IPR052354">
    <property type="entry name" value="Cell_Wall_Dynamics_Protein"/>
</dbReference>
<evidence type="ECO:0000259" key="2">
    <source>
        <dbReference type="PROSITE" id="PS51781"/>
    </source>
</evidence>
<feature type="transmembrane region" description="Helical" evidence="1">
    <location>
        <begin position="7"/>
        <end position="26"/>
    </location>
</feature>
<dbReference type="RefSeq" id="WP_139355224.1">
    <property type="nucleotide sequence ID" value="NZ_LZYZ01000003.1"/>
</dbReference>
<proteinExistence type="predicted"/>
<evidence type="ECO:0000313" key="3">
    <source>
        <dbReference type="EMBL" id="OOM13801.1"/>
    </source>
</evidence>
<keyword evidence="1" id="KW-1133">Transmembrane helix</keyword>
<dbReference type="Proteomes" id="UP000191154">
    <property type="component" value="Unassembled WGS sequence"/>
</dbReference>
<protein>
    <submittedName>
        <fullName evidence="3">Bacterial SH3 domain protein</fullName>
    </submittedName>
</protein>
<reference evidence="3 4" key="1">
    <citation type="submission" date="2016-05" db="EMBL/GenBank/DDBJ databases">
        <title>Microbial solvent formation.</title>
        <authorList>
            <person name="Poehlein A."/>
            <person name="Montoya Solano J.D."/>
            <person name="Flitsch S."/>
            <person name="Krabben P."/>
            <person name="Duerre P."/>
            <person name="Daniel R."/>
        </authorList>
    </citation>
    <scope>NUCLEOTIDE SEQUENCE [LARGE SCALE GENOMIC DNA]</scope>
    <source>
        <strain evidence="3 4">L1-8</strain>
    </source>
</reference>
<dbReference type="PROSITE" id="PS51781">
    <property type="entry name" value="SH3B"/>
    <property type="match status" value="1"/>
</dbReference>
<organism evidence="3 4">
    <name type="scientific">Clostridium saccharobutylicum</name>
    <dbReference type="NCBI Taxonomy" id="169679"/>
    <lineage>
        <taxon>Bacteria</taxon>
        <taxon>Bacillati</taxon>
        <taxon>Bacillota</taxon>
        <taxon>Clostridia</taxon>
        <taxon>Eubacteriales</taxon>
        <taxon>Clostridiaceae</taxon>
        <taxon>Clostridium</taxon>
    </lineage>
</organism>